<comment type="caution">
    <text evidence="2">The sequence shown here is derived from an EMBL/GenBank/DDBJ whole genome shotgun (WGS) entry which is preliminary data.</text>
</comment>
<reference evidence="2 3" key="1">
    <citation type="journal article" date="2017" name="Genome Biol. Evol.">
        <title>Phytophthora megakarya and P. palmivora, closely related causal agents of cacao black pod rot, underwent increases in genome sizes and gene numbers by different mechanisms.</title>
        <authorList>
            <person name="Ali S.S."/>
            <person name="Shao J."/>
            <person name="Lary D.J."/>
            <person name="Kronmiller B."/>
            <person name="Shen D."/>
            <person name="Strem M.D."/>
            <person name="Amoako-Attah I."/>
            <person name="Akrofi A.Y."/>
            <person name="Begoude B.A."/>
            <person name="Ten Hoopen G.M."/>
            <person name="Coulibaly K."/>
            <person name="Kebe B.I."/>
            <person name="Melnick R.L."/>
            <person name="Guiltinan M.J."/>
            <person name="Tyler B.M."/>
            <person name="Meinhardt L.W."/>
            <person name="Bailey B.A."/>
        </authorList>
    </citation>
    <scope>NUCLEOTIDE SEQUENCE [LARGE SCALE GENOMIC DNA]</scope>
    <source>
        <strain evidence="3">sbr112.9</strain>
    </source>
</reference>
<evidence type="ECO:0000313" key="3">
    <source>
        <dbReference type="Proteomes" id="UP000237271"/>
    </source>
</evidence>
<feature type="region of interest" description="Disordered" evidence="1">
    <location>
        <begin position="111"/>
        <end position="133"/>
    </location>
</feature>
<dbReference type="EMBL" id="NCKW01001921">
    <property type="protein sequence ID" value="POM78739.1"/>
    <property type="molecule type" value="Genomic_DNA"/>
</dbReference>
<feature type="region of interest" description="Disordered" evidence="1">
    <location>
        <begin position="1"/>
        <end position="48"/>
    </location>
</feature>
<gene>
    <name evidence="2" type="ORF">PHPALM_3698</name>
</gene>
<proteinExistence type="predicted"/>
<accession>A0A2P4YLX1</accession>
<sequence length="177" mass="19498">MALQVDAASGPLSLSPAPSPTSSTSSTSSLDAFLAAEDPNPSPPPQMTAQRVIYGRNVIQVPLKQPSTNEYVNLVLSQLEFDAMAVHVPQYEELPPEDLLERITQLLKEQETKKRQRLGSNGSITSNDQAPGSDSLAAFQNRILELEYEHKRLQTKLKGSKALQINVTEENKTLTWK</sequence>
<evidence type="ECO:0000256" key="1">
    <source>
        <dbReference type="SAM" id="MobiDB-lite"/>
    </source>
</evidence>
<feature type="compositionally biased region" description="Low complexity" evidence="1">
    <location>
        <begin position="7"/>
        <end position="30"/>
    </location>
</feature>
<dbReference type="OrthoDB" id="3176171at2759"/>
<dbReference type="Proteomes" id="UP000237271">
    <property type="component" value="Unassembled WGS sequence"/>
</dbReference>
<organism evidence="2 3">
    <name type="scientific">Phytophthora palmivora</name>
    <dbReference type="NCBI Taxonomy" id="4796"/>
    <lineage>
        <taxon>Eukaryota</taxon>
        <taxon>Sar</taxon>
        <taxon>Stramenopiles</taxon>
        <taxon>Oomycota</taxon>
        <taxon>Peronosporomycetes</taxon>
        <taxon>Peronosporales</taxon>
        <taxon>Peronosporaceae</taxon>
        <taxon>Phytophthora</taxon>
    </lineage>
</organism>
<evidence type="ECO:0000313" key="2">
    <source>
        <dbReference type="EMBL" id="POM78739.1"/>
    </source>
</evidence>
<name>A0A2P4YLX1_9STRA</name>
<protein>
    <submittedName>
        <fullName evidence="2">Kinesin-like protein</fullName>
    </submittedName>
</protein>
<keyword evidence="3" id="KW-1185">Reference proteome</keyword>
<dbReference type="AlphaFoldDB" id="A0A2P4YLX1"/>
<feature type="compositionally biased region" description="Polar residues" evidence="1">
    <location>
        <begin position="118"/>
        <end position="132"/>
    </location>
</feature>